<dbReference type="RefSeq" id="WP_216875730.1">
    <property type="nucleotide sequence ID" value="NZ_JAERQM010000003.1"/>
</dbReference>
<accession>A0ABS6H9G2</accession>
<dbReference type="PANTHER" id="PTHR13847:SF281">
    <property type="entry name" value="FAD DEPENDENT OXIDOREDUCTASE DOMAIN-CONTAINING PROTEIN"/>
    <property type="match status" value="1"/>
</dbReference>
<dbReference type="EMBL" id="JAERQM010000003">
    <property type="protein sequence ID" value="MBU8544452.1"/>
    <property type="molecule type" value="Genomic_DNA"/>
</dbReference>
<dbReference type="InterPro" id="IPR006076">
    <property type="entry name" value="FAD-dep_OxRdtase"/>
</dbReference>
<sequence>MAQNPLWEATAEPAPALAPLEGAAEAEVAIIGAGFSGLSTALALAERGVAVTVLEAQAPGAGASGASGGQVIPGLRHFATDLIAEYGEVLGRRLHAHGARDADATFALIERLGIACEATRNGWLQVADSAAERAACVQRARARADWGAPARALDAEEVRAITGAEGYLGGWMDLRGGTVQPLSLARGLARAALAAGARIHAPARVTAIAPEGRDWRLSTATGHLRARRVLLATNATGGALWPGLAATMIPVWSFQTATAPLPEGSPVLPGHQAVSDTRRVLRYWRRDAAGRLVVGGKGTLRAPRGPQSFTVPERMRARLYPGLPDVAPEYWWGGQVAVTLDRLPRLFALAEGVFATVQCNGKGVGWCTASGPAFADLLTGEDPRDLPLPPVTPLRPIPLHPLRTLYAMAGSLWFRTRDALDRARPAP</sequence>
<organism evidence="2 3">
    <name type="scientific">Falsiroseomonas oleicola</name>
    <dbReference type="NCBI Taxonomy" id="2801474"/>
    <lineage>
        <taxon>Bacteria</taxon>
        <taxon>Pseudomonadati</taxon>
        <taxon>Pseudomonadota</taxon>
        <taxon>Alphaproteobacteria</taxon>
        <taxon>Acetobacterales</taxon>
        <taxon>Roseomonadaceae</taxon>
        <taxon>Falsiroseomonas</taxon>
    </lineage>
</organism>
<proteinExistence type="predicted"/>
<comment type="caution">
    <text evidence="2">The sequence shown here is derived from an EMBL/GenBank/DDBJ whole genome shotgun (WGS) entry which is preliminary data.</text>
</comment>
<protein>
    <submittedName>
        <fullName evidence="2">FAD-binding oxidoreductase</fullName>
    </submittedName>
</protein>
<name>A0ABS6H9G2_9PROT</name>
<evidence type="ECO:0000313" key="2">
    <source>
        <dbReference type="EMBL" id="MBU8544452.1"/>
    </source>
</evidence>
<dbReference type="Proteomes" id="UP000689967">
    <property type="component" value="Unassembled WGS sequence"/>
</dbReference>
<reference evidence="2 3" key="1">
    <citation type="submission" date="2021-01" db="EMBL/GenBank/DDBJ databases">
        <title>Roseomonas sp. nov, a bacterium isolated from an oil production mixture in Yumen Oilfield.</title>
        <authorList>
            <person name="Wu D."/>
        </authorList>
    </citation>
    <scope>NUCLEOTIDE SEQUENCE [LARGE SCALE GENOMIC DNA]</scope>
    <source>
        <strain evidence="2 3">ROY-5-3</strain>
    </source>
</reference>
<gene>
    <name evidence="2" type="ORF">JJQ90_12095</name>
</gene>
<evidence type="ECO:0000313" key="3">
    <source>
        <dbReference type="Proteomes" id="UP000689967"/>
    </source>
</evidence>
<keyword evidence="3" id="KW-1185">Reference proteome</keyword>
<dbReference type="PANTHER" id="PTHR13847">
    <property type="entry name" value="SARCOSINE DEHYDROGENASE-RELATED"/>
    <property type="match status" value="1"/>
</dbReference>
<evidence type="ECO:0000259" key="1">
    <source>
        <dbReference type="Pfam" id="PF01266"/>
    </source>
</evidence>
<feature type="domain" description="FAD dependent oxidoreductase" evidence="1">
    <location>
        <begin position="28"/>
        <end position="377"/>
    </location>
</feature>
<dbReference type="Pfam" id="PF01266">
    <property type="entry name" value="DAO"/>
    <property type="match status" value="1"/>
</dbReference>